<dbReference type="Pfam" id="PF04116">
    <property type="entry name" value="FA_hydroxylase"/>
    <property type="match status" value="1"/>
</dbReference>
<keyword evidence="7 10" id="KW-0472">Membrane</keyword>
<feature type="transmembrane region" description="Helical" evidence="10">
    <location>
        <begin position="12"/>
        <end position="32"/>
    </location>
</feature>
<evidence type="ECO:0000313" key="14">
    <source>
        <dbReference type="Proteomes" id="UP000663760"/>
    </source>
</evidence>
<keyword evidence="5" id="KW-0256">Endoplasmic reticulum</keyword>
<evidence type="ECO:0000256" key="2">
    <source>
        <dbReference type="ARBA" id="ARBA00009324"/>
    </source>
</evidence>
<comment type="similarity">
    <text evidence="2">Belongs to the sterol desaturase family.</text>
</comment>
<evidence type="ECO:0000256" key="9">
    <source>
        <dbReference type="ARBA" id="ARBA00047909"/>
    </source>
</evidence>
<name>A0A7I8J4J9_SPIIN</name>
<evidence type="ECO:0000256" key="7">
    <source>
        <dbReference type="ARBA" id="ARBA00023136"/>
    </source>
</evidence>
<evidence type="ECO:0000256" key="3">
    <source>
        <dbReference type="ARBA" id="ARBA00013146"/>
    </source>
</evidence>
<organism evidence="12">
    <name type="scientific">Spirodela intermedia</name>
    <name type="common">Intermediate duckweed</name>
    <dbReference type="NCBI Taxonomy" id="51605"/>
    <lineage>
        <taxon>Eukaryota</taxon>
        <taxon>Viridiplantae</taxon>
        <taxon>Streptophyta</taxon>
        <taxon>Embryophyta</taxon>
        <taxon>Tracheophyta</taxon>
        <taxon>Spermatophyta</taxon>
        <taxon>Magnoliopsida</taxon>
        <taxon>Liliopsida</taxon>
        <taxon>Araceae</taxon>
        <taxon>Lemnoideae</taxon>
        <taxon>Spirodela</taxon>
    </lineage>
</organism>
<keyword evidence="6 10" id="KW-1133">Transmembrane helix</keyword>
<dbReference type="GO" id="GO:0071771">
    <property type="term" value="F:aldehyde oxygenase (deformylating) activity"/>
    <property type="evidence" value="ECO:0007669"/>
    <property type="project" value="UniProtKB-EC"/>
</dbReference>
<dbReference type="GO" id="GO:0016491">
    <property type="term" value="F:oxidoreductase activity"/>
    <property type="evidence" value="ECO:0007669"/>
    <property type="project" value="InterPro"/>
</dbReference>
<dbReference type="PANTHER" id="PTHR11863">
    <property type="entry name" value="STEROL DESATURASE"/>
    <property type="match status" value="1"/>
</dbReference>
<evidence type="ECO:0000256" key="5">
    <source>
        <dbReference type="ARBA" id="ARBA00022824"/>
    </source>
</evidence>
<feature type="transmembrane region" description="Helical" evidence="10">
    <location>
        <begin position="157"/>
        <end position="178"/>
    </location>
</feature>
<evidence type="ECO:0000256" key="10">
    <source>
        <dbReference type="SAM" id="Phobius"/>
    </source>
</evidence>
<dbReference type="EC" id="4.1.99.5" evidence="3"/>
<comment type="subcellular location">
    <subcellularLocation>
        <location evidence="1">Endoplasmic reticulum membrane</location>
        <topology evidence="1">Multi-pass membrane protein</topology>
    </subcellularLocation>
</comment>
<keyword evidence="8" id="KW-0456">Lyase</keyword>
<comment type="catalytic activity">
    <reaction evidence="9">
        <text>a long-chain fatty aldehyde + 2 NADPH + O2 + H(+) = a long-chain alkane + formate + 2 NADP(+) + H2O</text>
        <dbReference type="Rhea" id="RHEA:21440"/>
        <dbReference type="ChEBI" id="CHEBI:15377"/>
        <dbReference type="ChEBI" id="CHEBI:15378"/>
        <dbReference type="ChEBI" id="CHEBI:15379"/>
        <dbReference type="ChEBI" id="CHEBI:15740"/>
        <dbReference type="ChEBI" id="CHEBI:17176"/>
        <dbReference type="ChEBI" id="CHEBI:57783"/>
        <dbReference type="ChEBI" id="CHEBI:58349"/>
        <dbReference type="ChEBI" id="CHEBI:83563"/>
        <dbReference type="EC" id="4.1.99.5"/>
    </reaction>
</comment>
<dbReference type="InterPro" id="IPR006694">
    <property type="entry name" value="Fatty_acid_hydroxylase"/>
</dbReference>
<keyword evidence="4 10" id="KW-0812">Transmembrane</keyword>
<evidence type="ECO:0000256" key="8">
    <source>
        <dbReference type="ARBA" id="ARBA00023239"/>
    </source>
</evidence>
<dbReference type="GO" id="GO:0005506">
    <property type="term" value="F:iron ion binding"/>
    <property type="evidence" value="ECO:0007669"/>
    <property type="project" value="InterPro"/>
</dbReference>
<dbReference type="Proteomes" id="UP000663760">
    <property type="component" value="Chromosome 9"/>
</dbReference>
<gene>
    <name evidence="12" type="ORF">SI7747_09011557</name>
    <name evidence="13" type="ORF">SI8410_09012575</name>
</gene>
<sequence length="245" mass="28379">MDAFAAEELQATFVPIVVYWLYAGLYTLAESSERYRLHTRKEQEAKDLVRRKDVVIGVLLQQAIQSVVALATLRLAKEDNTAAEKPKRTFPTVMTQLLIAMVVMDTWQYFVHRLMHINRFLYKHFHSKHHAIIVPYAVGAMYNHPVEGFFMDTIGGALSFLVSGMSPLAGTFFFSFTMKTVDDHCGMRLPWNPLQALFMNNSAYHDIHHQHYGSKFNFSQPFFVSWDRIMRTYMPCSRETKKKSP</sequence>
<protein>
    <recommendedName>
        <fullName evidence="3">aldehyde oxygenase (deformylating)</fullName>
        <ecNumber evidence="3">4.1.99.5</ecNumber>
    </recommendedName>
</protein>
<evidence type="ECO:0000256" key="4">
    <source>
        <dbReference type="ARBA" id="ARBA00022692"/>
    </source>
</evidence>
<evidence type="ECO:0000259" key="11">
    <source>
        <dbReference type="Pfam" id="PF04116"/>
    </source>
</evidence>
<keyword evidence="14" id="KW-1185">Reference proteome</keyword>
<feature type="transmembrane region" description="Helical" evidence="10">
    <location>
        <begin position="93"/>
        <end position="111"/>
    </location>
</feature>
<evidence type="ECO:0000313" key="13">
    <source>
        <dbReference type="EMBL" id="CAA7401897.1"/>
    </source>
</evidence>
<evidence type="ECO:0000313" key="12">
    <source>
        <dbReference type="EMBL" id="CAA2625823.1"/>
    </source>
</evidence>
<accession>A0A7I8J4J9</accession>
<dbReference type="EMBL" id="LR746272">
    <property type="protein sequence ID" value="CAA7401897.1"/>
    <property type="molecule type" value="Genomic_DNA"/>
</dbReference>
<dbReference type="OrthoDB" id="408954at2759"/>
<reference evidence="12" key="1">
    <citation type="submission" date="2019-12" db="EMBL/GenBank/DDBJ databases">
        <authorList>
            <person name="Scholz U."/>
            <person name="Mascher M."/>
            <person name="Fiebig A."/>
        </authorList>
    </citation>
    <scope>NUCLEOTIDE SEQUENCE</scope>
</reference>
<dbReference type="GO" id="GO:0008610">
    <property type="term" value="P:lipid biosynthetic process"/>
    <property type="evidence" value="ECO:0007669"/>
    <property type="project" value="InterPro"/>
</dbReference>
<dbReference type="EMBL" id="LR743596">
    <property type="protein sequence ID" value="CAA2625823.1"/>
    <property type="molecule type" value="Genomic_DNA"/>
</dbReference>
<proteinExistence type="inferred from homology"/>
<dbReference type="GO" id="GO:0005789">
    <property type="term" value="C:endoplasmic reticulum membrane"/>
    <property type="evidence" value="ECO:0007669"/>
    <property type="project" value="UniProtKB-SubCell"/>
</dbReference>
<dbReference type="AlphaFoldDB" id="A0A7I8J4J9"/>
<evidence type="ECO:0000256" key="1">
    <source>
        <dbReference type="ARBA" id="ARBA00004477"/>
    </source>
</evidence>
<dbReference type="InterPro" id="IPR050307">
    <property type="entry name" value="Sterol_Desaturase_Related"/>
</dbReference>
<evidence type="ECO:0000256" key="6">
    <source>
        <dbReference type="ARBA" id="ARBA00022989"/>
    </source>
</evidence>
<feature type="domain" description="Fatty acid hydroxylase" evidence="11">
    <location>
        <begin position="98"/>
        <end position="232"/>
    </location>
</feature>